<organism evidence="2 3">
    <name type="scientific">Paenibacillus puldeungensis</name>
    <dbReference type="NCBI Taxonomy" id="696536"/>
    <lineage>
        <taxon>Bacteria</taxon>
        <taxon>Bacillati</taxon>
        <taxon>Bacillota</taxon>
        <taxon>Bacilli</taxon>
        <taxon>Bacillales</taxon>
        <taxon>Paenibacillaceae</taxon>
        <taxon>Paenibacillus</taxon>
    </lineage>
</organism>
<name>A0ABW3S0C6_9BACL</name>
<proteinExistence type="predicted"/>
<keyword evidence="1" id="KW-0732">Signal</keyword>
<evidence type="ECO:0008006" key="4">
    <source>
        <dbReference type="Google" id="ProtNLM"/>
    </source>
</evidence>
<feature type="signal peptide" evidence="1">
    <location>
        <begin position="1"/>
        <end position="26"/>
    </location>
</feature>
<dbReference type="EMBL" id="JBHTLM010000013">
    <property type="protein sequence ID" value="MFD1178028.1"/>
    <property type="molecule type" value="Genomic_DNA"/>
</dbReference>
<comment type="caution">
    <text evidence="2">The sequence shown here is derived from an EMBL/GenBank/DDBJ whole genome shotgun (WGS) entry which is preliminary data.</text>
</comment>
<keyword evidence="3" id="KW-1185">Reference proteome</keyword>
<dbReference type="RefSeq" id="WP_379320473.1">
    <property type="nucleotide sequence ID" value="NZ_JBHTLM010000013.1"/>
</dbReference>
<evidence type="ECO:0000313" key="3">
    <source>
        <dbReference type="Proteomes" id="UP001597262"/>
    </source>
</evidence>
<accession>A0ABW3S0C6</accession>
<evidence type="ECO:0000256" key="1">
    <source>
        <dbReference type="SAM" id="SignalP"/>
    </source>
</evidence>
<protein>
    <recommendedName>
        <fullName evidence="4">WxL domain-containing protein</fullName>
    </recommendedName>
</protein>
<gene>
    <name evidence="2" type="ORF">ACFQ3W_17200</name>
</gene>
<feature type="chain" id="PRO_5046400744" description="WxL domain-containing protein" evidence="1">
    <location>
        <begin position="27"/>
        <end position="142"/>
    </location>
</feature>
<reference evidence="3" key="1">
    <citation type="journal article" date="2019" name="Int. J. Syst. Evol. Microbiol.">
        <title>The Global Catalogue of Microorganisms (GCM) 10K type strain sequencing project: providing services to taxonomists for standard genome sequencing and annotation.</title>
        <authorList>
            <consortium name="The Broad Institute Genomics Platform"/>
            <consortium name="The Broad Institute Genome Sequencing Center for Infectious Disease"/>
            <person name="Wu L."/>
            <person name="Ma J."/>
        </authorList>
    </citation>
    <scope>NUCLEOTIDE SEQUENCE [LARGE SCALE GENOMIC DNA]</scope>
    <source>
        <strain evidence="3">CCUG 59189</strain>
    </source>
</reference>
<evidence type="ECO:0000313" key="2">
    <source>
        <dbReference type="EMBL" id="MFD1178028.1"/>
    </source>
</evidence>
<dbReference type="Proteomes" id="UP001597262">
    <property type="component" value="Unassembled WGS sequence"/>
</dbReference>
<sequence>MRFKVILNWIMCLSLFFCLSAEPTYAASGKTVKVKVTFVSAELQENNHVGNEWYTGLKVNGSEIGEGTGKTFTLKPNVSLKVEAIAEEQDKIPDTGSDTMTIKASSIKKTADKSLSVTVTENRGRYSGNTATWKFVVKVQKQ</sequence>